<evidence type="ECO:0000259" key="1">
    <source>
        <dbReference type="Pfam" id="PF00582"/>
    </source>
</evidence>
<dbReference type="AlphaFoldDB" id="A0AAD5UCZ1"/>
<dbReference type="Gene3D" id="3.40.50.620">
    <property type="entry name" value="HUPs"/>
    <property type="match status" value="1"/>
</dbReference>
<dbReference type="PANTHER" id="PTHR31964:SF113">
    <property type="entry name" value="USPA DOMAIN-CONTAINING PROTEIN"/>
    <property type="match status" value="1"/>
</dbReference>
<reference evidence="2" key="1">
    <citation type="submission" date="2020-05" db="EMBL/GenBank/DDBJ databases">
        <title>Phylogenomic resolution of chytrid fungi.</title>
        <authorList>
            <person name="Stajich J.E."/>
            <person name="Amses K."/>
            <person name="Simmons R."/>
            <person name="Seto K."/>
            <person name="Myers J."/>
            <person name="Bonds A."/>
            <person name="Quandt C.A."/>
            <person name="Barry K."/>
            <person name="Liu P."/>
            <person name="Grigoriev I."/>
            <person name="Longcore J.E."/>
            <person name="James T.Y."/>
        </authorList>
    </citation>
    <scope>NUCLEOTIDE SEQUENCE</scope>
    <source>
        <strain evidence="2">PLAUS21</strain>
    </source>
</reference>
<evidence type="ECO:0000313" key="2">
    <source>
        <dbReference type="EMBL" id="KAJ3254559.1"/>
    </source>
</evidence>
<accession>A0AAD5UCZ1</accession>
<dbReference type="InterPro" id="IPR006015">
    <property type="entry name" value="Universal_stress_UspA"/>
</dbReference>
<dbReference type="SUPFAM" id="SSF52402">
    <property type="entry name" value="Adenine nucleotide alpha hydrolases-like"/>
    <property type="match status" value="1"/>
</dbReference>
<dbReference type="PRINTS" id="PR01438">
    <property type="entry name" value="UNVRSLSTRESS"/>
</dbReference>
<dbReference type="PANTHER" id="PTHR31964">
    <property type="entry name" value="ADENINE NUCLEOTIDE ALPHA HYDROLASES-LIKE SUPERFAMILY PROTEIN"/>
    <property type="match status" value="1"/>
</dbReference>
<dbReference type="EMBL" id="JADGKB010000083">
    <property type="protein sequence ID" value="KAJ3254559.1"/>
    <property type="molecule type" value="Genomic_DNA"/>
</dbReference>
<dbReference type="CDD" id="cd23659">
    <property type="entry name" value="USP_At3g01520-like"/>
    <property type="match status" value="1"/>
</dbReference>
<proteinExistence type="predicted"/>
<comment type="caution">
    <text evidence="2">The sequence shown here is derived from an EMBL/GenBank/DDBJ whole genome shotgun (WGS) entry which is preliminary data.</text>
</comment>
<protein>
    <recommendedName>
        <fullName evidence="1">UspA domain-containing protein</fullName>
    </recommendedName>
</protein>
<organism evidence="2 3">
    <name type="scientific">Boothiomyces macroporosus</name>
    <dbReference type="NCBI Taxonomy" id="261099"/>
    <lineage>
        <taxon>Eukaryota</taxon>
        <taxon>Fungi</taxon>
        <taxon>Fungi incertae sedis</taxon>
        <taxon>Chytridiomycota</taxon>
        <taxon>Chytridiomycota incertae sedis</taxon>
        <taxon>Chytridiomycetes</taxon>
        <taxon>Rhizophydiales</taxon>
        <taxon>Terramycetaceae</taxon>
        <taxon>Boothiomyces</taxon>
    </lineage>
</organism>
<dbReference type="InterPro" id="IPR006016">
    <property type="entry name" value="UspA"/>
</dbReference>
<evidence type="ECO:0000313" key="3">
    <source>
        <dbReference type="Proteomes" id="UP001210925"/>
    </source>
</evidence>
<keyword evidence="3" id="KW-1185">Reference proteome</keyword>
<sequence>MTGEIKRKVLIAVDGSESSQRALEWAKTNMVSPTDRIIIVTVRASHQVPSIRRHDLEEHWKAIEADSLLAAQNLLAVSKAQFPDNEVDTYTLVGDARIELEAKIAQVTPALVIVGSRGMGSIKKLIVGSVSKYLLDHVQAPVLVVR</sequence>
<dbReference type="Proteomes" id="UP001210925">
    <property type="component" value="Unassembled WGS sequence"/>
</dbReference>
<gene>
    <name evidence="2" type="ORF">HK103_007113</name>
</gene>
<name>A0AAD5UCZ1_9FUNG</name>
<dbReference type="InterPro" id="IPR014729">
    <property type="entry name" value="Rossmann-like_a/b/a_fold"/>
</dbReference>
<feature type="domain" description="UspA" evidence="1">
    <location>
        <begin position="7"/>
        <end position="146"/>
    </location>
</feature>
<dbReference type="Pfam" id="PF00582">
    <property type="entry name" value="Usp"/>
    <property type="match status" value="1"/>
</dbReference>